<dbReference type="InterPro" id="IPR029343">
    <property type="entry name" value="CCDC14"/>
</dbReference>
<feature type="compositionally biased region" description="Polar residues" evidence="2">
    <location>
        <begin position="44"/>
        <end position="56"/>
    </location>
</feature>
<dbReference type="PANTHER" id="PTHR22367">
    <property type="entry name" value="COILED-COIL DOMAIN-CONTAINING PROTEIN 14"/>
    <property type="match status" value="1"/>
</dbReference>
<organism evidence="3 4">
    <name type="scientific">Zoarces viviparus</name>
    <name type="common">Viviparous eelpout</name>
    <name type="synonym">Blennius viviparus</name>
    <dbReference type="NCBI Taxonomy" id="48416"/>
    <lineage>
        <taxon>Eukaryota</taxon>
        <taxon>Metazoa</taxon>
        <taxon>Chordata</taxon>
        <taxon>Craniata</taxon>
        <taxon>Vertebrata</taxon>
        <taxon>Euteleostomi</taxon>
        <taxon>Actinopterygii</taxon>
        <taxon>Neopterygii</taxon>
        <taxon>Teleostei</taxon>
        <taxon>Neoteleostei</taxon>
        <taxon>Acanthomorphata</taxon>
        <taxon>Eupercaria</taxon>
        <taxon>Perciformes</taxon>
        <taxon>Cottioidei</taxon>
        <taxon>Zoarcales</taxon>
        <taxon>Zoarcidae</taxon>
        <taxon>Zoarcinae</taxon>
        <taxon>Zoarces</taxon>
    </lineage>
</organism>
<protein>
    <recommendedName>
        <fullName evidence="5">Coiled-coil domain-containing protein 14</fullName>
    </recommendedName>
</protein>
<reference evidence="3 4" key="1">
    <citation type="journal article" date="2024" name="Genome Biol. Evol.">
        <title>Chromosome-level genome assembly of the viviparous eelpout Zoarces viviparus.</title>
        <authorList>
            <person name="Fuhrmann N."/>
            <person name="Brasseur M.V."/>
            <person name="Bakowski C.E."/>
            <person name="Podsiadlowski L."/>
            <person name="Prost S."/>
            <person name="Krehenwinkel H."/>
            <person name="Mayer C."/>
        </authorList>
    </citation>
    <scope>NUCLEOTIDE SEQUENCE [LARGE SCALE GENOMIC DNA]</scope>
    <source>
        <strain evidence="3">NO-MEL_2022_Ind0_liver</strain>
    </source>
</reference>
<feature type="compositionally biased region" description="Low complexity" evidence="2">
    <location>
        <begin position="409"/>
        <end position="425"/>
    </location>
</feature>
<dbReference type="Proteomes" id="UP001488805">
    <property type="component" value="Unassembled WGS sequence"/>
</dbReference>
<dbReference type="Pfam" id="PF15254">
    <property type="entry name" value="CCDC14"/>
    <property type="match status" value="2"/>
</dbReference>
<gene>
    <name evidence="3" type="ORF">VZT92_017633</name>
</gene>
<feature type="compositionally biased region" description="Polar residues" evidence="2">
    <location>
        <begin position="210"/>
        <end position="253"/>
    </location>
</feature>
<evidence type="ECO:0000256" key="2">
    <source>
        <dbReference type="SAM" id="MobiDB-lite"/>
    </source>
</evidence>
<feature type="compositionally biased region" description="Basic and acidic residues" evidence="2">
    <location>
        <begin position="719"/>
        <end position="731"/>
    </location>
</feature>
<name>A0AAW1ELW4_ZOAVI</name>
<feature type="compositionally biased region" description="Low complexity" evidence="2">
    <location>
        <begin position="343"/>
        <end position="354"/>
    </location>
</feature>
<evidence type="ECO:0000313" key="3">
    <source>
        <dbReference type="EMBL" id="KAK9523731.1"/>
    </source>
</evidence>
<feature type="compositionally biased region" description="Low complexity" evidence="2">
    <location>
        <begin position="307"/>
        <end position="330"/>
    </location>
</feature>
<proteinExistence type="predicted"/>
<keyword evidence="1" id="KW-0175">Coiled coil</keyword>
<dbReference type="EMBL" id="JBCEZU010000156">
    <property type="protein sequence ID" value="KAK9523731.1"/>
    <property type="molecule type" value="Genomic_DNA"/>
</dbReference>
<dbReference type="AlphaFoldDB" id="A0AAW1ELW4"/>
<evidence type="ECO:0000313" key="4">
    <source>
        <dbReference type="Proteomes" id="UP001488805"/>
    </source>
</evidence>
<feature type="region of interest" description="Disordered" evidence="2">
    <location>
        <begin position="103"/>
        <end position="425"/>
    </location>
</feature>
<accession>A0AAW1ELW4</accession>
<evidence type="ECO:0000256" key="1">
    <source>
        <dbReference type="SAM" id="Coils"/>
    </source>
</evidence>
<dbReference type="GO" id="GO:0034451">
    <property type="term" value="C:centriolar satellite"/>
    <property type="evidence" value="ECO:0007669"/>
    <property type="project" value="TreeGrafter"/>
</dbReference>
<feature type="compositionally biased region" description="Polar residues" evidence="2">
    <location>
        <begin position="137"/>
        <end position="169"/>
    </location>
</feature>
<feature type="region of interest" description="Disordered" evidence="2">
    <location>
        <begin position="1"/>
        <end position="56"/>
    </location>
</feature>
<feature type="compositionally biased region" description="Low complexity" evidence="2">
    <location>
        <begin position="258"/>
        <end position="295"/>
    </location>
</feature>
<feature type="compositionally biased region" description="Low complexity" evidence="2">
    <location>
        <begin position="371"/>
        <end position="394"/>
    </location>
</feature>
<dbReference type="GO" id="GO:0071539">
    <property type="term" value="P:protein localization to centrosome"/>
    <property type="evidence" value="ECO:0007669"/>
    <property type="project" value="TreeGrafter"/>
</dbReference>
<feature type="compositionally biased region" description="Low complexity" evidence="2">
    <location>
        <begin position="174"/>
        <end position="201"/>
    </location>
</feature>
<feature type="region of interest" description="Disordered" evidence="2">
    <location>
        <begin position="703"/>
        <end position="731"/>
    </location>
</feature>
<dbReference type="PANTHER" id="PTHR22367:SF2">
    <property type="entry name" value="COILED-COIL DOMAIN-CONTAINING PROTEIN 14"/>
    <property type="match status" value="1"/>
</dbReference>
<keyword evidence="4" id="KW-1185">Reference proteome</keyword>
<feature type="coiled-coil region" evidence="1">
    <location>
        <begin position="577"/>
        <end position="618"/>
    </location>
</feature>
<sequence>MKGTAKSKVVTSGRLAGGVKGQRSRRRGTPDPGPAACPGPAYSLYSTSTDSEEQVSSLHKGLDRCAALLTDILQAEKAALPGLPTAVKGGAAKSAPCSTLWKKTISNTKTDQRGRQPGPGCTTRRPAVKTSIHPPEKQTSIHPPEKQTSIHPPEKQTSIHPLEKQTSTHPPEKQTSTHPPQTSTHPLEKQTSTHPPQTSTHPPEKHTATHPPQTSTHPPENQTSTHPPENQTSTHPPEKQTSTHPPEKQTSTHPLEKQTSTHPPQTSTHPPQTSTHPLEKQTSTHPPQTSTHPPQASTHPPEKHTSTHPPQTSTHPPPTSTHSPQTSTHPLETHTSTHLPEKQTSTHPPQTSTHPLEKQTSTHPPEKHNSTHPPQTSTHPTPTSTHPPQTSTHPLETHTSTHLPEKQTSTHPPQTSTHPPQTSISISYCETDCDREEEEFVPVRDIDVQSSAVRPTWTMKMSNMQLELGQVDKVPQDCSAETDRKVKTVQYLLGELKALIAGQGSVAERLLSHLEQTVSSPLMDAGISNIRTEPQQPSLHMQNTQLRRRVRTLNQQLKQRGTAESHQNLEMLCNPEVWTLQEELGTAQSRLQDLQEDLAGLRNALEDTQSRLTDREAENALLQTDLEATRSRLLDSEREKSEMASLAQQRLEDIGNLNRILQCEQHCNQHQHRPDPAEPPTDRISQFLMSLGQPVCVSAEREGKTLRDTSSHPAVGPQRGDKDLSHDSDGVQSCVEERSRLSRCDVESLCSDWSTRSGSSFDTRDEVAFRDGLAALDASIASLQKTMQLDLGS</sequence>
<evidence type="ECO:0008006" key="5">
    <source>
        <dbReference type="Google" id="ProtNLM"/>
    </source>
</evidence>
<comment type="caution">
    <text evidence="3">The sequence shown here is derived from an EMBL/GenBank/DDBJ whole genome shotgun (WGS) entry which is preliminary data.</text>
</comment>